<reference evidence="4 5" key="1">
    <citation type="submission" date="2019-07" db="EMBL/GenBank/DDBJ databases">
        <title>Hymenobacter sp. straun FUR1 Genome sequencing and assembly.</title>
        <authorList>
            <person name="Chhetri G."/>
        </authorList>
    </citation>
    <scope>NUCLEOTIDE SEQUENCE [LARGE SCALE GENOMIC DNA]</scope>
    <source>
        <strain evidence="4 5">Fur1</strain>
    </source>
</reference>
<keyword evidence="2" id="KW-0012">Acyltransferase</keyword>
<dbReference type="SUPFAM" id="SSF55729">
    <property type="entry name" value="Acyl-CoA N-acyltransferases (Nat)"/>
    <property type="match status" value="1"/>
</dbReference>
<dbReference type="Pfam" id="PF00583">
    <property type="entry name" value="Acetyltransf_1"/>
    <property type="match status" value="1"/>
</dbReference>
<proteinExistence type="predicted"/>
<sequence length="182" mass="20090">MSSPLRISIAKANLATATRLAAIGRQTFSETFAADNTPEDMAAFLAETYGPDIQLSELQQPQCTFLQAEMQGELVGFAKLWRDSTLGLGPGEPAQGRLEVKQLYVVEDWIGTGLGAALMRRVLDLAQAEHCTAIVLGVWERNERAKAFYQRFGFREVGEQAFKLGEDIQRDLILRKGLAGRT</sequence>
<organism evidence="4 5">
    <name type="scientific">Hymenobacter setariae</name>
    <dbReference type="NCBI Taxonomy" id="2594794"/>
    <lineage>
        <taxon>Bacteria</taxon>
        <taxon>Pseudomonadati</taxon>
        <taxon>Bacteroidota</taxon>
        <taxon>Cytophagia</taxon>
        <taxon>Cytophagales</taxon>
        <taxon>Hymenobacteraceae</taxon>
        <taxon>Hymenobacter</taxon>
    </lineage>
</organism>
<dbReference type="OrthoDB" id="143110at2"/>
<evidence type="ECO:0000256" key="2">
    <source>
        <dbReference type="ARBA" id="ARBA00023315"/>
    </source>
</evidence>
<accession>A0A558BYL2</accession>
<evidence type="ECO:0000256" key="1">
    <source>
        <dbReference type="ARBA" id="ARBA00022679"/>
    </source>
</evidence>
<dbReference type="PROSITE" id="PS51186">
    <property type="entry name" value="GNAT"/>
    <property type="match status" value="1"/>
</dbReference>
<dbReference type="InterPro" id="IPR016181">
    <property type="entry name" value="Acyl_CoA_acyltransferase"/>
</dbReference>
<dbReference type="PANTHER" id="PTHR43877">
    <property type="entry name" value="AMINOALKYLPHOSPHONATE N-ACETYLTRANSFERASE-RELATED-RELATED"/>
    <property type="match status" value="1"/>
</dbReference>
<gene>
    <name evidence="4" type="ORF">FNT36_08995</name>
</gene>
<evidence type="ECO:0000259" key="3">
    <source>
        <dbReference type="PROSITE" id="PS51186"/>
    </source>
</evidence>
<comment type="caution">
    <text evidence="4">The sequence shown here is derived from an EMBL/GenBank/DDBJ whole genome shotgun (WGS) entry which is preliminary data.</text>
</comment>
<keyword evidence="5" id="KW-1185">Reference proteome</keyword>
<dbReference type="InterPro" id="IPR000182">
    <property type="entry name" value="GNAT_dom"/>
</dbReference>
<evidence type="ECO:0000313" key="4">
    <source>
        <dbReference type="EMBL" id="TVT41563.1"/>
    </source>
</evidence>
<name>A0A558BYL2_9BACT</name>
<dbReference type="InterPro" id="IPR050832">
    <property type="entry name" value="Bact_Acetyltransf"/>
</dbReference>
<feature type="domain" description="N-acetyltransferase" evidence="3">
    <location>
        <begin position="7"/>
        <end position="179"/>
    </location>
</feature>
<dbReference type="AlphaFoldDB" id="A0A558BYL2"/>
<dbReference type="GO" id="GO:0016747">
    <property type="term" value="F:acyltransferase activity, transferring groups other than amino-acyl groups"/>
    <property type="evidence" value="ECO:0007669"/>
    <property type="project" value="InterPro"/>
</dbReference>
<evidence type="ECO:0000313" key="5">
    <source>
        <dbReference type="Proteomes" id="UP000317624"/>
    </source>
</evidence>
<keyword evidence="1 4" id="KW-0808">Transferase</keyword>
<dbReference type="EMBL" id="VMRJ01000002">
    <property type="protein sequence ID" value="TVT41563.1"/>
    <property type="molecule type" value="Genomic_DNA"/>
</dbReference>
<dbReference type="Proteomes" id="UP000317624">
    <property type="component" value="Unassembled WGS sequence"/>
</dbReference>
<protein>
    <submittedName>
        <fullName evidence="4">GNAT family N-acetyltransferase</fullName>
    </submittedName>
</protein>
<dbReference type="CDD" id="cd04301">
    <property type="entry name" value="NAT_SF"/>
    <property type="match status" value="1"/>
</dbReference>
<dbReference type="RefSeq" id="WP_144846579.1">
    <property type="nucleotide sequence ID" value="NZ_VMRJ01000002.1"/>
</dbReference>
<dbReference type="Gene3D" id="3.40.630.30">
    <property type="match status" value="1"/>
</dbReference>